<evidence type="ECO:0000259" key="10">
    <source>
        <dbReference type="Pfam" id="PF00294"/>
    </source>
</evidence>
<feature type="binding site" evidence="9">
    <location>
        <position position="263"/>
    </location>
    <ligand>
        <name>K(+)</name>
        <dbReference type="ChEBI" id="CHEBI:29103"/>
    </ligand>
</feature>
<comment type="similarity">
    <text evidence="9">Belongs to the carbohydrate kinase PfkB family. Ribokinase subfamily.</text>
</comment>
<feature type="binding site" evidence="9">
    <location>
        <position position="269"/>
    </location>
    <ligand>
        <name>substrate</name>
    </ligand>
</feature>
<keyword evidence="9" id="KW-0539">Nucleus</keyword>
<dbReference type="InterPro" id="IPR002139">
    <property type="entry name" value="Ribo/fructo_kinase"/>
</dbReference>
<dbReference type="EC" id="2.7.1.15" evidence="9"/>
<comment type="subunit">
    <text evidence="9">Homodimer.</text>
</comment>
<dbReference type="InterPro" id="IPR026286">
    <property type="entry name" value="MaiA/AMDase"/>
</dbReference>
<dbReference type="Pfam" id="PF17645">
    <property type="entry name" value="Amdase"/>
    <property type="match status" value="1"/>
</dbReference>
<accession>A0ABQ6N3C3</accession>
<feature type="binding site" evidence="9">
    <location>
        <position position="304"/>
    </location>
    <ligand>
        <name>K(+)</name>
        <dbReference type="ChEBI" id="CHEBI:29103"/>
    </ligand>
</feature>
<dbReference type="SUPFAM" id="SSF53613">
    <property type="entry name" value="Ribokinase-like"/>
    <property type="match status" value="1"/>
</dbReference>
<organism evidence="11 12">
    <name type="scientific">Tetraparma gracilis</name>
    <dbReference type="NCBI Taxonomy" id="2962635"/>
    <lineage>
        <taxon>Eukaryota</taxon>
        <taxon>Sar</taxon>
        <taxon>Stramenopiles</taxon>
        <taxon>Ochrophyta</taxon>
        <taxon>Bolidophyceae</taxon>
        <taxon>Parmales</taxon>
        <taxon>Triparmaceae</taxon>
        <taxon>Tetraparma</taxon>
    </lineage>
</organism>
<dbReference type="Proteomes" id="UP001165060">
    <property type="component" value="Unassembled WGS sequence"/>
</dbReference>
<feature type="binding site" evidence="9">
    <location>
        <begin position="268"/>
        <end position="269"/>
    </location>
    <ligand>
        <name>ATP</name>
        <dbReference type="ChEBI" id="CHEBI:30616"/>
    </ligand>
</feature>
<keyword evidence="7 9" id="KW-0630">Potassium</keyword>
<dbReference type="CDD" id="cd01174">
    <property type="entry name" value="ribokinase"/>
    <property type="match status" value="1"/>
</dbReference>
<evidence type="ECO:0000256" key="3">
    <source>
        <dbReference type="ARBA" id="ARBA00022741"/>
    </source>
</evidence>
<feature type="binding site" evidence="9">
    <location>
        <position position="308"/>
    </location>
    <ligand>
        <name>K(+)</name>
        <dbReference type="ChEBI" id="CHEBI:29103"/>
    </ligand>
</feature>
<dbReference type="HAMAP" id="MF_01987">
    <property type="entry name" value="Ribokinase"/>
    <property type="match status" value="1"/>
</dbReference>
<dbReference type="PRINTS" id="PR00990">
    <property type="entry name" value="RIBOKINASE"/>
</dbReference>
<comment type="subcellular location">
    <subcellularLocation>
        <location evidence="9">Cytoplasm</location>
    </subcellularLocation>
    <subcellularLocation>
        <location evidence="9">Nucleus</location>
    </subcellularLocation>
</comment>
<feature type="binding site" evidence="9">
    <location>
        <position position="293"/>
    </location>
    <ligand>
        <name>ATP</name>
        <dbReference type="ChEBI" id="CHEBI:30616"/>
    </ligand>
</feature>
<feature type="binding site" evidence="9">
    <location>
        <begin position="14"/>
        <end position="16"/>
    </location>
    <ligand>
        <name>substrate</name>
    </ligand>
</feature>
<keyword evidence="2 9" id="KW-0479">Metal-binding</keyword>
<dbReference type="InterPro" id="IPR053714">
    <property type="entry name" value="Iso_Racemase_Enz_sf"/>
</dbReference>
<dbReference type="Gene3D" id="3.40.50.12500">
    <property type="match status" value="1"/>
</dbReference>
<evidence type="ECO:0000313" key="12">
    <source>
        <dbReference type="Proteomes" id="UP001165060"/>
    </source>
</evidence>
<evidence type="ECO:0000256" key="2">
    <source>
        <dbReference type="ARBA" id="ARBA00022723"/>
    </source>
</evidence>
<evidence type="ECO:0000256" key="6">
    <source>
        <dbReference type="ARBA" id="ARBA00022842"/>
    </source>
</evidence>
<evidence type="ECO:0000256" key="5">
    <source>
        <dbReference type="ARBA" id="ARBA00022840"/>
    </source>
</evidence>
<comment type="catalytic activity">
    <reaction evidence="9">
        <text>D-ribose + ATP = D-ribose 5-phosphate + ADP + H(+)</text>
        <dbReference type="Rhea" id="RHEA:13697"/>
        <dbReference type="ChEBI" id="CHEBI:15378"/>
        <dbReference type="ChEBI" id="CHEBI:30616"/>
        <dbReference type="ChEBI" id="CHEBI:47013"/>
        <dbReference type="ChEBI" id="CHEBI:78346"/>
        <dbReference type="ChEBI" id="CHEBI:456216"/>
        <dbReference type="EC" id="2.7.1.15"/>
    </reaction>
</comment>
<proteinExistence type="inferred from homology"/>
<feature type="binding site" evidence="9">
    <location>
        <position position="299"/>
    </location>
    <ligand>
        <name>K(+)</name>
        <dbReference type="ChEBI" id="CHEBI:29103"/>
    </ligand>
</feature>
<dbReference type="InterPro" id="IPR011877">
    <property type="entry name" value="Ribokinase"/>
</dbReference>
<keyword evidence="4 9" id="KW-0418">Kinase</keyword>
<feature type="binding site" evidence="9">
    <location>
        <begin position="235"/>
        <end position="240"/>
    </location>
    <ligand>
        <name>ATP</name>
        <dbReference type="ChEBI" id="CHEBI:30616"/>
    </ligand>
</feature>
<gene>
    <name evidence="11" type="ORF">TeGR_g2672</name>
</gene>
<comment type="pathway">
    <text evidence="9">Carbohydrate metabolism; D-ribose degradation; D-ribose 5-phosphate from beta-D-ribopyranose: step 2/2.</text>
</comment>
<keyword evidence="3 9" id="KW-0547">Nucleotide-binding</keyword>
<evidence type="ECO:0000256" key="1">
    <source>
        <dbReference type="ARBA" id="ARBA00022679"/>
    </source>
</evidence>
<feature type="binding site" evidence="9">
    <location>
        <position position="265"/>
    </location>
    <ligand>
        <name>K(+)</name>
        <dbReference type="ChEBI" id="CHEBI:29103"/>
    </ligand>
</feature>
<dbReference type="InterPro" id="IPR011611">
    <property type="entry name" value="PfkB_dom"/>
</dbReference>
<keyword evidence="9" id="KW-0963">Cytoplasm</keyword>
<sequence length="581" mass="60895">MSPTPSVIVCGSCNMDLISYTPRFPKAGETITGSTFSECFGGKGANQCVAASLLAGVSRQGYTSMVGCVGADNYGRATRSNFEAYGVDITHLGTAPTPVSSGLACIQVDERGENSIVIIPGANYSLLPETAAQLPKPFFAEATHALFQLEIEPGATLKAMEAAKGEGVTTVLNPAPARPLTELPDGFLEFADVLAPNQTELSILTNGLPTSTVEECTAASRELLSAHNITTIIVTMGASGALHVTADKTSHVPSPPLSAPVVDTVGAGDCFLGSLAFFLSAGVPVLRAMEMANKCAGISVTRKGAQTSYPTFDELPREWAAELITPLKFECTYIPTRKATFGLILLQADESLEEDAALMFPKDTCKLHYARVPSGLEVNNETLMAMADHIGSSASRLPVAASLDCLAYGCTSASSVIGSDRVEAILREGAAGEVKDVTNPLVAALAAFKKLGVTRVGLVTPYVMSVNRTLIKAFKEGGVTVTHAGSFEQAEEEKVARIDADSLIQAVTSLVDSAKGGDMFDAVFLSCTNLKTLPVIAEIEEQTGIPCLSSNLCLLWHMMESAQNGAKLNLDVVGSSKLLQA</sequence>
<dbReference type="Gene3D" id="3.40.1190.20">
    <property type="match status" value="1"/>
</dbReference>
<evidence type="ECO:0000313" key="11">
    <source>
        <dbReference type="EMBL" id="GMI39604.1"/>
    </source>
</evidence>
<dbReference type="InterPro" id="IPR029056">
    <property type="entry name" value="Ribokinase-like"/>
</dbReference>
<keyword evidence="1 9" id="KW-0808">Transferase</keyword>
<name>A0ABQ6N3C3_9STRA</name>
<feature type="binding site" evidence="9">
    <location>
        <position position="197"/>
    </location>
    <ligand>
        <name>ATP</name>
        <dbReference type="ChEBI" id="CHEBI:30616"/>
    </ligand>
</feature>
<evidence type="ECO:0000256" key="8">
    <source>
        <dbReference type="ARBA" id="ARBA00023277"/>
    </source>
</evidence>
<evidence type="ECO:0000256" key="4">
    <source>
        <dbReference type="ARBA" id="ARBA00022777"/>
    </source>
</evidence>
<keyword evidence="12" id="KW-1185">Reference proteome</keyword>
<comment type="cofactor">
    <cofactor evidence="9">
        <name>Mg(2+)</name>
        <dbReference type="ChEBI" id="CHEBI:18420"/>
    </cofactor>
    <text evidence="9">Requires a divalent cation, most likely magnesium in vivo, as an electrophilic catalyst to aid phosphoryl group transfer. It is the chelate of the metal and the nucleotide that is the actual substrate.</text>
</comment>
<keyword evidence="5 9" id="KW-0067">ATP-binding</keyword>
<dbReference type="Pfam" id="PF00294">
    <property type="entry name" value="PfkB"/>
    <property type="match status" value="1"/>
</dbReference>
<keyword evidence="6 9" id="KW-0460">Magnesium</keyword>
<dbReference type="EMBL" id="BRYB01002096">
    <property type="protein sequence ID" value="GMI39604.1"/>
    <property type="molecule type" value="Genomic_DNA"/>
</dbReference>
<feature type="binding site" evidence="9">
    <location>
        <begin position="42"/>
        <end position="46"/>
    </location>
    <ligand>
        <name>substrate</name>
    </ligand>
</feature>
<evidence type="ECO:0000256" key="7">
    <source>
        <dbReference type="ARBA" id="ARBA00022958"/>
    </source>
</evidence>
<feature type="binding site" evidence="9">
    <location>
        <position position="302"/>
    </location>
    <ligand>
        <name>K(+)</name>
        <dbReference type="ChEBI" id="CHEBI:29103"/>
    </ligand>
</feature>
<dbReference type="PANTHER" id="PTHR10584">
    <property type="entry name" value="SUGAR KINASE"/>
    <property type="match status" value="1"/>
</dbReference>
<reference evidence="11 12" key="1">
    <citation type="journal article" date="2023" name="Commun. Biol.">
        <title>Genome analysis of Parmales, the sister group of diatoms, reveals the evolutionary specialization of diatoms from phago-mixotrophs to photoautotrophs.</title>
        <authorList>
            <person name="Ban H."/>
            <person name="Sato S."/>
            <person name="Yoshikawa S."/>
            <person name="Yamada K."/>
            <person name="Nakamura Y."/>
            <person name="Ichinomiya M."/>
            <person name="Sato N."/>
            <person name="Blanc-Mathieu R."/>
            <person name="Endo H."/>
            <person name="Kuwata A."/>
            <person name="Ogata H."/>
        </authorList>
    </citation>
    <scope>NUCLEOTIDE SEQUENCE [LARGE SCALE GENOMIC DNA]</scope>
</reference>
<comment type="caution">
    <text evidence="11">The sequence shown here is derived from an EMBL/GenBank/DDBJ whole genome shotgun (WGS) entry which is preliminary data.</text>
</comment>
<protein>
    <recommendedName>
        <fullName evidence="9">Ribokinase</fullName>
        <shortName evidence="9">RK</shortName>
        <ecNumber evidence="9">2.7.1.15</ecNumber>
    </recommendedName>
</protein>
<feature type="binding site" evidence="9">
    <location>
        <position position="150"/>
    </location>
    <ligand>
        <name>substrate</name>
    </ligand>
</feature>
<comment type="caution">
    <text evidence="9">Lacks conserved residue(s) required for the propagation of feature annotation.</text>
</comment>
<comment type="function">
    <text evidence="9">Catalyzes the phosphorylation of ribose at O-5 in a reaction requiring ATP and magnesium. The resulting D-ribose-5-phosphate can then be used either for sythesis of nucleotides, histidine, and tryptophan, or as a component of the pentose phosphate pathway.</text>
</comment>
<feature type="active site" description="Proton acceptor" evidence="9">
    <location>
        <position position="269"/>
    </location>
</feature>
<dbReference type="PANTHER" id="PTHR10584:SF166">
    <property type="entry name" value="RIBOKINASE"/>
    <property type="match status" value="1"/>
</dbReference>
<evidence type="ECO:0000256" key="9">
    <source>
        <dbReference type="HAMAP-Rule" id="MF_03215"/>
    </source>
</evidence>
<comment type="activity regulation">
    <text evidence="9">Activated by a monovalent cation that binds near, but not in, the active site. The most likely occupant of the site in vivo is potassium. Ion binding induces a conformational change that may alter substrate affinity.</text>
</comment>
<feature type="domain" description="Carbohydrate kinase PfkB" evidence="10">
    <location>
        <begin position="6"/>
        <end position="311"/>
    </location>
</feature>
<keyword evidence="8 9" id="KW-0119">Carbohydrate metabolism</keyword>